<dbReference type="Proteomes" id="UP001054837">
    <property type="component" value="Unassembled WGS sequence"/>
</dbReference>
<protein>
    <submittedName>
        <fullName evidence="1">Uncharacterized protein</fullName>
    </submittedName>
</protein>
<sequence>MQLSIELMLQGTISEAAFIPTMFLPLFPAMPCIPSECRLAYRAISANGAKKWVGRDLLSGRGWAFVGCGEKKSLFALNRMERVERVIVGIWMVAYS</sequence>
<name>A0AAV4PLB8_9ARAC</name>
<evidence type="ECO:0000313" key="1">
    <source>
        <dbReference type="EMBL" id="GIX98167.1"/>
    </source>
</evidence>
<evidence type="ECO:0000313" key="2">
    <source>
        <dbReference type="Proteomes" id="UP001054837"/>
    </source>
</evidence>
<accession>A0AAV4PLB8</accession>
<dbReference type="EMBL" id="BPLQ01003121">
    <property type="protein sequence ID" value="GIX98167.1"/>
    <property type="molecule type" value="Genomic_DNA"/>
</dbReference>
<reference evidence="1 2" key="1">
    <citation type="submission" date="2021-06" db="EMBL/GenBank/DDBJ databases">
        <title>Caerostris darwini draft genome.</title>
        <authorList>
            <person name="Kono N."/>
            <person name="Arakawa K."/>
        </authorList>
    </citation>
    <scope>NUCLEOTIDE SEQUENCE [LARGE SCALE GENOMIC DNA]</scope>
</reference>
<organism evidence="1 2">
    <name type="scientific">Caerostris darwini</name>
    <dbReference type="NCBI Taxonomy" id="1538125"/>
    <lineage>
        <taxon>Eukaryota</taxon>
        <taxon>Metazoa</taxon>
        <taxon>Ecdysozoa</taxon>
        <taxon>Arthropoda</taxon>
        <taxon>Chelicerata</taxon>
        <taxon>Arachnida</taxon>
        <taxon>Araneae</taxon>
        <taxon>Araneomorphae</taxon>
        <taxon>Entelegynae</taxon>
        <taxon>Araneoidea</taxon>
        <taxon>Araneidae</taxon>
        <taxon>Caerostris</taxon>
    </lineage>
</organism>
<proteinExistence type="predicted"/>
<comment type="caution">
    <text evidence="1">The sequence shown here is derived from an EMBL/GenBank/DDBJ whole genome shotgun (WGS) entry which is preliminary data.</text>
</comment>
<keyword evidence="2" id="KW-1185">Reference proteome</keyword>
<gene>
    <name evidence="1" type="ORF">CDAR_396651</name>
</gene>
<dbReference type="AlphaFoldDB" id="A0AAV4PLB8"/>